<dbReference type="CDD" id="cd07079">
    <property type="entry name" value="ALDH_F18-19_ProA-GPR"/>
    <property type="match status" value="1"/>
</dbReference>
<dbReference type="NCBIfam" id="NF001221">
    <property type="entry name" value="PRK00197.1"/>
    <property type="match status" value="1"/>
</dbReference>
<gene>
    <name evidence="7" type="primary">proA</name>
    <name evidence="9" type="ordered locus">Spiaf_2049</name>
</gene>
<dbReference type="GO" id="GO:0004350">
    <property type="term" value="F:glutamate-5-semialdehyde dehydrogenase activity"/>
    <property type="evidence" value="ECO:0007669"/>
    <property type="project" value="UniProtKB-UniRule"/>
</dbReference>
<accession>H9UKQ4</accession>
<comment type="catalytic activity">
    <reaction evidence="6 7">
        <text>L-glutamate 5-semialdehyde + phosphate + NADP(+) = L-glutamyl 5-phosphate + NADPH + H(+)</text>
        <dbReference type="Rhea" id="RHEA:19541"/>
        <dbReference type="ChEBI" id="CHEBI:15378"/>
        <dbReference type="ChEBI" id="CHEBI:43474"/>
        <dbReference type="ChEBI" id="CHEBI:57783"/>
        <dbReference type="ChEBI" id="CHEBI:58066"/>
        <dbReference type="ChEBI" id="CHEBI:58274"/>
        <dbReference type="ChEBI" id="CHEBI:58349"/>
        <dbReference type="EC" id="1.2.1.41"/>
    </reaction>
</comment>
<dbReference type="STRING" id="889378.Spiaf_2049"/>
<keyword evidence="10" id="KW-1185">Reference proteome</keyword>
<dbReference type="InterPro" id="IPR016163">
    <property type="entry name" value="Ald_DH_C"/>
</dbReference>
<comment type="similarity">
    <text evidence="7">Belongs to the gamma-glutamyl phosphate reductase family.</text>
</comment>
<comment type="function">
    <text evidence="7">Catalyzes the NADPH-dependent reduction of L-glutamate 5-phosphate into L-glutamate 5-semialdehyde and phosphate. The product spontaneously undergoes cyclization to form 1-pyrroline-5-carboxylate.</text>
</comment>
<dbReference type="AlphaFoldDB" id="H9UKQ4"/>
<dbReference type="PANTHER" id="PTHR11063">
    <property type="entry name" value="GLUTAMATE SEMIALDEHYDE DEHYDROGENASE"/>
    <property type="match status" value="1"/>
</dbReference>
<dbReference type="PIRSF" id="PIRSF000151">
    <property type="entry name" value="GPR"/>
    <property type="match status" value="1"/>
</dbReference>
<dbReference type="Gene3D" id="3.40.605.10">
    <property type="entry name" value="Aldehyde Dehydrogenase, Chain A, domain 1"/>
    <property type="match status" value="1"/>
</dbReference>
<evidence type="ECO:0000256" key="7">
    <source>
        <dbReference type="HAMAP-Rule" id="MF_00412"/>
    </source>
</evidence>
<dbReference type="NCBIfam" id="TIGR00407">
    <property type="entry name" value="proA"/>
    <property type="match status" value="1"/>
</dbReference>
<dbReference type="PROSITE" id="PS01223">
    <property type="entry name" value="PROA"/>
    <property type="match status" value="1"/>
</dbReference>
<dbReference type="InterPro" id="IPR020593">
    <property type="entry name" value="G-glutamylP_reductase_CS"/>
</dbReference>
<dbReference type="EC" id="1.2.1.41" evidence="7"/>
<evidence type="ECO:0000256" key="6">
    <source>
        <dbReference type="ARBA" id="ARBA00049024"/>
    </source>
</evidence>
<evidence type="ECO:0000313" key="10">
    <source>
        <dbReference type="Proteomes" id="UP000007383"/>
    </source>
</evidence>
<name>H9UKQ4_SPIAZ</name>
<comment type="pathway">
    <text evidence="1 7">Amino-acid biosynthesis; L-proline biosynthesis; L-glutamate 5-semialdehyde from L-glutamate: step 2/2.</text>
</comment>
<evidence type="ECO:0000313" key="9">
    <source>
        <dbReference type="EMBL" id="AFG38097.1"/>
    </source>
</evidence>
<evidence type="ECO:0000259" key="8">
    <source>
        <dbReference type="Pfam" id="PF00171"/>
    </source>
</evidence>
<dbReference type="FunFam" id="3.40.309.10:FF:000006">
    <property type="entry name" value="Gamma-glutamyl phosphate reductase"/>
    <property type="match status" value="1"/>
</dbReference>
<evidence type="ECO:0000256" key="5">
    <source>
        <dbReference type="ARBA" id="ARBA00023002"/>
    </source>
</evidence>
<evidence type="ECO:0000256" key="4">
    <source>
        <dbReference type="ARBA" id="ARBA00022857"/>
    </source>
</evidence>
<dbReference type="GO" id="GO:0050661">
    <property type="term" value="F:NADP binding"/>
    <property type="evidence" value="ECO:0007669"/>
    <property type="project" value="InterPro"/>
</dbReference>
<dbReference type="Pfam" id="PF00171">
    <property type="entry name" value="Aldedh"/>
    <property type="match status" value="1"/>
</dbReference>
<evidence type="ECO:0000256" key="1">
    <source>
        <dbReference type="ARBA" id="ARBA00004985"/>
    </source>
</evidence>
<comment type="subcellular location">
    <subcellularLocation>
        <location evidence="7">Cytoplasm</location>
    </subcellularLocation>
</comment>
<dbReference type="HOGENOM" id="CLU_030231_0_1_12"/>
<reference evidence="10" key="1">
    <citation type="journal article" date="2013" name="Stand. Genomic Sci.">
        <title>Complete genome sequence of the halophilic bacterium Spirochaeta africana type strain (Z-7692(T)) from the alkaline Lake Magadi in the East African Rift.</title>
        <authorList>
            <person name="Liolos K."/>
            <person name="Abt B."/>
            <person name="Scheuner C."/>
            <person name="Teshima H."/>
            <person name="Held B."/>
            <person name="Lapidus A."/>
            <person name="Nolan M."/>
            <person name="Lucas S."/>
            <person name="Deshpande S."/>
            <person name="Cheng J.F."/>
            <person name="Tapia R."/>
            <person name="Goodwin L.A."/>
            <person name="Pitluck S."/>
            <person name="Pagani I."/>
            <person name="Ivanova N."/>
            <person name="Mavromatis K."/>
            <person name="Mikhailova N."/>
            <person name="Huntemann M."/>
            <person name="Pati A."/>
            <person name="Chen A."/>
            <person name="Palaniappan K."/>
            <person name="Land M."/>
            <person name="Rohde M."/>
            <person name="Tindall B.J."/>
            <person name="Detter J.C."/>
            <person name="Goker M."/>
            <person name="Bristow J."/>
            <person name="Eisen J.A."/>
            <person name="Markowitz V."/>
            <person name="Hugenholtz P."/>
            <person name="Woyke T."/>
            <person name="Klenk H.P."/>
            <person name="Kyrpides N.C."/>
        </authorList>
    </citation>
    <scope>NUCLEOTIDE SEQUENCE</scope>
    <source>
        <strain evidence="10">ATCC 700263 / DSM 8902 / Z-7692</strain>
    </source>
</reference>
<dbReference type="EMBL" id="CP003282">
    <property type="protein sequence ID" value="AFG38097.1"/>
    <property type="molecule type" value="Genomic_DNA"/>
</dbReference>
<dbReference type="SUPFAM" id="SSF53720">
    <property type="entry name" value="ALDH-like"/>
    <property type="match status" value="1"/>
</dbReference>
<keyword evidence="7" id="KW-0963">Cytoplasm</keyword>
<keyword evidence="2 7" id="KW-0028">Amino-acid biosynthesis</keyword>
<dbReference type="HAMAP" id="MF_00412">
    <property type="entry name" value="ProA"/>
    <property type="match status" value="1"/>
</dbReference>
<dbReference type="Proteomes" id="UP000007383">
    <property type="component" value="Chromosome"/>
</dbReference>
<dbReference type="InterPro" id="IPR016162">
    <property type="entry name" value="Ald_DH_N"/>
</dbReference>
<dbReference type="KEGG" id="sfc:Spiaf_2049"/>
<dbReference type="UniPathway" id="UPA00098">
    <property type="reaction ID" value="UER00360"/>
</dbReference>
<keyword evidence="4 7" id="KW-0521">NADP</keyword>
<dbReference type="PATRIC" id="fig|889378.3.peg.2036"/>
<sequence>MQNHQCPRTAGIYSGSLFFRIAKSSWFRYPVDMSETVQTVTERSRHVAPVLAACSGETISTALNAMADSLQQHAPEIFAANNEDILRSQEEQIDLPLLKRLKFDQPKLDGVTDGLRQLAAMENPLGKIQSVRELDAGLILERVSCPIGVIGMIFESRPDALVQIAGLCAKSGNAVILKGGREAMESNRILSRLLHDAGTSAGLPDGWLALIETREDVQALLTRHDDIDLLIPRGSNEFVQYIMHNTTIPVLGHADGICHVYLDKDAETGMAVDISLDSKTQYLAVCNAAETLLIHREAAARLLPPLHEALSSSGVEVRGCEKTRALVPALPATEEDWASEYLDAIISVRIVDSLEQAVEHINTYGSGHTDAIVTSNQAAAELFMRSVDTANAFWNASTRFADGYRYGLGAEVGISTGKIHARGPVGIEGLMIYQWRLRGNGQIVAPYAAGSKRFTHRDIT</sequence>
<proteinExistence type="inferred from homology"/>
<evidence type="ECO:0000256" key="3">
    <source>
        <dbReference type="ARBA" id="ARBA00022650"/>
    </source>
</evidence>
<dbReference type="InterPro" id="IPR015590">
    <property type="entry name" value="Aldehyde_DH_dom"/>
</dbReference>
<keyword evidence="3 7" id="KW-0641">Proline biosynthesis</keyword>
<dbReference type="GO" id="GO:0005737">
    <property type="term" value="C:cytoplasm"/>
    <property type="evidence" value="ECO:0007669"/>
    <property type="project" value="UniProtKB-SubCell"/>
</dbReference>
<protein>
    <recommendedName>
        <fullName evidence="7">Gamma-glutamyl phosphate reductase</fullName>
        <shortName evidence="7">GPR</shortName>
        <ecNumber evidence="7">1.2.1.41</ecNumber>
    </recommendedName>
    <alternativeName>
        <fullName evidence="7">Glutamate-5-semialdehyde dehydrogenase</fullName>
    </alternativeName>
    <alternativeName>
        <fullName evidence="7">Glutamyl-gamma-semialdehyde dehydrogenase</fullName>
        <shortName evidence="7">GSA dehydrogenase</shortName>
    </alternativeName>
</protein>
<dbReference type="eggNOG" id="COG0014">
    <property type="taxonomic scope" value="Bacteria"/>
</dbReference>
<keyword evidence="5 7" id="KW-0560">Oxidoreductase</keyword>
<feature type="domain" description="Aldehyde dehydrogenase" evidence="8">
    <location>
        <begin position="107"/>
        <end position="313"/>
    </location>
</feature>
<dbReference type="InterPro" id="IPR016161">
    <property type="entry name" value="Ald_DH/histidinol_DH"/>
</dbReference>
<dbReference type="InterPro" id="IPR000965">
    <property type="entry name" value="GPR_dom"/>
</dbReference>
<dbReference type="InterPro" id="IPR012134">
    <property type="entry name" value="Glu-5-SA_DH"/>
</dbReference>
<dbReference type="Gene3D" id="3.40.309.10">
    <property type="entry name" value="Aldehyde Dehydrogenase, Chain A, domain 2"/>
    <property type="match status" value="1"/>
</dbReference>
<organism evidence="9 10">
    <name type="scientific">Spirochaeta africana (strain ATCC 700263 / DSM 8902 / Z-7692)</name>
    <dbReference type="NCBI Taxonomy" id="889378"/>
    <lineage>
        <taxon>Bacteria</taxon>
        <taxon>Pseudomonadati</taxon>
        <taxon>Spirochaetota</taxon>
        <taxon>Spirochaetia</taxon>
        <taxon>Spirochaetales</taxon>
        <taxon>Spirochaetaceae</taxon>
        <taxon>Spirochaeta</taxon>
    </lineage>
</organism>
<dbReference type="PANTHER" id="PTHR11063:SF8">
    <property type="entry name" value="DELTA-1-PYRROLINE-5-CARBOXYLATE SYNTHASE"/>
    <property type="match status" value="1"/>
</dbReference>
<evidence type="ECO:0000256" key="2">
    <source>
        <dbReference type="ARBA" id="ARBA00022605"/>
    </source>
</evidence>
<dbReference type="GO" id="GO:0055129">
    <property type="term" value="P:L-proline biosynthetic process"/>
    <property type="evidence" value="ECO:0007669"/>
    <property type="project" value="UniProtKB-UniRule"/>
</dbReference>